<dbReference type="EMBL" id="KE148152">
    <property type="protein sequence ID" value="EPE06722.1"/>
    <property type="molecule type" value="Genomic_DNA"/>
</dbReference>
<proteinExistence type="inferred from homology"/>
<dbReference type="STRING" id="1262450.S3C1W9"/>
<dbReference type="GO" id="GO:0004499">
    <property type="term" value="F:N,N-dimethylaniline monooxygenase activity"/>
    <property type="evidence" value="ECO:0007669"/>
    <property type="project" value="InterPro"/>
</dbReference>
<dbReference type="GO" id="GO:0050661">
    <property type="term" value="F:NADP binding"/>
    <property type="evidence" value="ECO:0007669"/>
    <property type="project" value="InterPro"/>
</dbReference>
<dbReference type="Gene3D" id="3.50.50.60">
    <property type="entry name" value="FAD/NAD(P)-binding domain"/>
    <property type="match status" value="2"/>
</dbReference>
<feature type="compositionally biased region" description="Basic and acidic residues" evidence="5">
    <location>
        <begin position="555"/>
        <end position="565"/>
    </location>
</feature>
<dbReference type="GO" id="GO:0050660">
    <property type="term" value="F:flavin adenine dinucleotide binding"/>
    <property type="evidence" value="ECO:0007669"/>
    <property type="project" value="InterPro"/>
</dbReference>
<dbReference type="OrthoDB" id="74360at2759"/>
<reference evidence="6 7" key="1">
    <citation type="journal article" date="2013" name="BMC Genomics">
        <title>The genome and transcriptome of the pine saprophyte Ophiostoma piceae, and a comparison with the bark beetle-associated pine pathogen Grosmannia clavigera.</title>
        <authorList>
            <person name="Haridas S."/>
            <person name="Wang Y."/>
            <person name="Lim L."/>
            <person name="Massoumi Alamouti S."/>
            <person name="Jackman S."/>
            <person name="Docking R."/>
            <person name="Robertson G."/>
            <person name="Birol I."/>
            <person name="Bohlmann J."/>
            <person name="Breuil C."/>
        </authorList>
    </citation>
    <scope>NUCLEOTIDE SEQUENCE [LARGE SCALE GENOMIC DNA]</scope>
    <source>
        <strain evidence="6 7">UAMH 11346</strain>
    </source>
</reference>
<comment type="similarity">
    <text evidence="1">Belongs to the FAD-binding monooxygenase family.</text>
</comment>
<gene>
    <name evidence="6" type="ORF">F503_03149</name>
</gene>
<dbReference type="HOGENOM" id="CLU_006937_6_1_1"/>
<keyword evidence="2" id="KW-0285">Flavoprotein</keyword>
<evidence type="ECO:0000256" key="4">
    <source>
        <dbReference type="ARBA" id="ARBA00023002"/>
    </source>
</evidence>
<keyword evidence="6" id="KW-0503">Monooxygenase</keyword>
<dbReference type="InterPro" id="IPR036188">
    <property type="entry name" value="FAD/NAD-bd_sf"/>
</dbReference>
<dbReference type="PANTHER" id="PTHR42877">
    <property type="entry name" value="L-ORNITHINE N(5)-MONOOXYGENASE-RELATED"/>
    <property type="match status" value="1"/>
</dbReference>
<dbReference type="OMA" id="RHMRFNT"/>
<dbReference type="VEuPathDB" id="FungiDB:F503_03149"/>
<organism evidence="6 7">
    <name type="scientific">Ophiostoma piceae (strain UAMH 11346)</name>
    <name type="common">Sap stain fungus</name>
    <dbReference type="NCBI Taxonomy" id="1262450"/>
    <lineage>
        <taxon>Eukaryota</taxon>
        <taxon>Fungi</taxon>
        <taxon>Dikarya</taxon>
        <taxon>Ascomycota</taxon>
        <taxon>Pezizomycotina</taxon>
        <taxon>Sordariomycetes</taxon>
        <taxon>Sordariomycetidae</taxon>
        <taxon>Ophiostomatales</taxon>
        <taxon>Ophiostomataceae</taxon>
        <taxon>Ophiostoma</taxon>
    </lineage>
</organism>
<evidence type="ECO:0000256" key="5">
    <source>
        <dbReference type="SAM" id="MobiDB-lite"/>
    </source>
</evidence>
<dbReference type="SUPFAM" id="SSF51905">
    <property type="entry name" value="FAD/NAD(P)-binding domain"/>
    <property type="match status" value="3"/>
</dbReference>
<dbReference type="Proteomes" id="UP000016923">
    <property type="component" value="Unassembled WGS sequence"/>
</dbReference>
<feature type="region of interest" description="Disordered" evidence="5">
    <location>
        <begin position="549"/>
        <end position="572"/>
    </location>
</feature>
<name>S3C1W9_OPHP1</name>
<evidence type="ECO:0000313" key="6">
    <source>
        <dbReference type="EMBL" id="EPE06722.1"/>
    </source>
</evidence>
<keyword evidence="7" id="KW-1185">Reference proteome</keyword>
<keyword evidence="4" id="KW-0560">Oxidoreductase</keyword>
<protein>
    <submittedName>
        <fullName evidence="6">Flavin-binding monooxygenase</fullName>
    </submittedName>
</protein>
<evidence type="ECO:0000313" key="7">
    <source>
        <dbReference type="Proteomes" id="UP000016923"/>
    </source>
</evidence>
<dbReference type="AlphaFoldDB" id="S3C1W9"/>
<keyword evidence="3" id="KW-0274">FAD</keyword>
<dbReference type="eggNOG" id="KOG1399">
    <property type="taxonomic scope" value="Eukaryota"/>
</dbReference>
<dbReference type="Pfam" id="PF00743">
    <property type="entry name" value="FMO-like"/>
    <property type="match status" value="1"/>
</dbReference>
<accession>S3C1W9</accession>
<evidence type="ECO:0000256" key="3">
    <source>
        <dbReference type="ARBA" id="ARBA00022827"/>
    </source>
</evidence>
<evidence type="ECO:0000256" key="2">
    <source>
        <dbReference type="ARBA" id="ARBA00022630"/>
    </source>
</evidence>
<sequence length="572" mass="64164">MSFTIKEEPVENLRPIKVRVIGAGYSGIVNAIRIPQRIQNVDLVVYEKEEDIGGVWWVNKYPGIACDIPSHSYQYSFAPNPHWSSLYAPGQEIQQYLKSTAERFGATRYIKTSHKVESAKWDEAAKEWVLSVKDLKTGTTFEERCTILITARGQLSNINWPDIEGLDTFKGKIMHSAAWDTDYDFKGKRVAIVGNGSSSIQIVPNLQKTEGISLKVFMRSRTWISSRFGDKTMTDLGLDPNDVDFPAEKREAWANDAEAYFKLRKAFESDGNAIHDSSVLGSEMQKLFQSVFRAGMQERLKARPDIFNLIVPDFAPGCRRLTPGKGYLEALMAPNIEVIPEAVGKIDATGIATAAGRHMDVDVIAFATGFKVSEPPPFPVIGRGGLSLTDRWAAKPESYLSVAVDGFPNYLMMFGPNSAIGFGSLTKILEAECDYIVQVIRKVQREDYATFEPKKERVADFSQYIGAYFSGTVYMDKCRSWYRTQGGTGDWICGLWPGSTVHALEALRSPRWEDFDYESAKPNLLAWLGNGRSVTQDPGRDASWYINPGEVDIPPEGRPEDDPRYQVRPWSY</sequence>
<dbReference type="InterPro" id="IPR020946">
    <property type="entry name" value="Flavin_mOase-like"/>
</dbReference>
<evidence type="ECO:0000256" key="1">
    <source>
        <dbReference type="ARBA" id="ARBA00010139"/>
    </source>
</evidence>
<dbReference type="InterPro" id="IPR051209">
    <property type="entry name" value="FAD-bind_Monooxygenase_sf"/>
</dbReference>
<dbReference type="PANTHER" id="PTHR42877:SF7">
    <property type="entry name" value="FLAVIN-BINDING MONOOXYGENASE-RELATED"/>
    <property type="match status" value="1"/>
</dbReference>